<dbReference type="EMBL" id="DRPZ01000149">
    <property type="protein sequence ID" value="HGY09514.1"/>
    <property type="molecule type" value="Genomic_DNA"/>
</dbReference>
<gene>
    <name evidence="2" type="ORF">ENK37_05615</name>
</gene>
<dbReference type="AlphaFoldDB" id="A0A7C4Z571"/>
<evidence type="ECO:0000313" key="2">
    <source>
        <dbReference type="EMBL" id="HGY09514.1"/>
    </source>
</evidence>
<comment type="caution">
    <text evidence="2">The sequence shown here is derived from an EMBL/GenBank/DDBJ whole genome shotgun (WGS) entry which is preliminary data.</text>
</comment>
<organism evidence="2">
    <name type="scientific">Oceanithermus profundus</name>
    <dbReference type="NCBI Taxonomy" id="187137"/>
    <lineage>
        <taxon>Bacteria</taxon>
        <taxon>Thermotogati</taxon>
        <taxon>Deinococcota</taxon>
        <taxon>Deinococci</taxon>
        <taxon>Thermales</taxon>
        <taxon>Thermaceae</taxon>
        <taxon>Oceanithermus</taxon>
    </lineage>
</organism>
<feature type="transmembrane region" description="Helical" evidence="1">
    <location>
        <begin position="62"/>
        <end position="84"/>
    </location>
</feature>
<proteinExistence type="predicted"/>
<sequence length="154" mass="17764">MSQWPAQDEKRVRVCRRRLVGLLVWDTLLGTAAILLGLAKVLEHHQLLPLNMDWLTARSRLARIAFAFFVFHAIGMHFVFNSCVLRIRCSHKVFTFKGWIQFISFLFLFFIFEWIGVRPQAAAFLLGAGSAYVFFSARYVRDVLEADPAELVVE</sequence>
<keyword evidence="1" id="KW-0812">Transmembrane</keyword>
<feature type="transmembrane region" description="Helical" evidence="1">
    <location>
        <begin position="121"/>
        <end position="140"/>
    </location>
</feature>
<protein>
    <submittedName>
        <fullName evidence="2">Uncharacterized protein</fullName>
    </submittedName>
</protein>
<evidence type="ECO:0000256" key="1">
    <source>
        <dbReference type="SAM" id="Phobius"/>
    </source>
</evidence>
<keyword evidence="1" id="KW-0472">Membrane</keyword>
<reference evidence="2" key="1">
    <citation type="journal article" date="2020" name="mSystems">
        <title>Genome- and Community-Level Interaction Insights into Carbon Utilization and Element Cycling Functions of Hydrothermarchaeota in Hydrothermal Sediment.</title>
        <authorList>
            <person name="Zhou Z."/>
            <person name="Liu Y."/>
            <person name="Xu W."/>
            <person name="Pan J."/>
            <person name="Luo Z.H."/>
            <person name="Li M."/>
        </authorList>
    </citation>
    <scope>NUCLEOTIDE SEQUENCE [LARGE SCALE GENOMIC DNA]</scope>
    <source>
        <strain evidence="2">HyVt-570</strain>
    </source>
</reference>
<feature type="transmembrane region" description="Helical" evidence="1">
    <location>
        <begin position="20"/>
        <end position="42"/>
    </location>
</feature>
<feature type="transmembrane region" description="Helical" evidence="1">
    <location>
        <begin position="96"/>
        <end position="115"/>
    </location>
</feature>
<dbReference type="Proteomes" id="UP000885759">
    <property type="component" value="Unassembled WGS sequence"/>
</dbReference>
<keyword evidence="1" id="KW-1133">Transmembrane helix</keyword>
<accession>A0A7C4Z571</accession>
<name>A0A7C4Z571_9DEIN</name>